<protein>
    <submittedName>
        <fullName evidence="1">Uncharacterized protein</fullName>
    </submittedName>
</protein>
<comment type="caution">
    <text evidence="1">The sequence shown here is derived from an EMBL/GenBank/DDBJ whole genome shotgun (WGS) entry which is preliminary data.</text>
</comment>
<organism evidence="1">
    <name type="scientific">marine sediment metagenome</name>
    <dbReference type="NCBI Taxonomy" id="412755"/>
    <lineage>
        <taxon>unclassified sequences</taxon>
        <taxon>metagenomes</taxon>
        <taxon>ecological metagenomes</taxon>
    </lineage>
</organism>
<accession>A0A0F9BNX5</accession>
<dbReference type="AlphaFoldDB" id="A0A0F9BNX5"/>
<gene>
    <name evidence="1" type="ORF">LCGC14_2504570</name>
</gene>
<reference evidence="1" key="1">
    <citation type="journal article" date="2015" name="Nature">
        <title>Complex archaea that bridge the gap between prokaryotes and eukaryotes.</title>
        <authorList>
            <person name="Spang A."/>
            <person name="Saw J.H."/>
            <person name="Jorgensen S.L."/>
            <person name="Zaremba-Niedzwiedzka K."/>
            <person name="Martijn J."/>
            <person name="Lind A.E."/>
            <person name="van Eijk R."/>
            <person name="Schleper C."/>
            <person name="Guy L."/>
            <person name="Ettema T.J."/>
        </authorList>
    </citation>
    <scope>NUCLEOTIDE SEQUENCE</scope>
</reference>
<sequence length="57" mass="6606">MTPNSKQYLEAIEKEIEKLEDGKFTGNIDFRINWKDGIIGNVNCGLNKSFKFPRKDN</sequence>
<dbReference type="EMBL" id="LAZR01040028">
    <property type="protein sequence ID" value="KKL15542.1"/>
    <property type="molecule type" value="Genomic_DNA"/>
</dbReference>
<proteinExistence type="predicted"/>
<name>A0A0F9BNX5_9ZZZZ</name>
<evidence type="ECO:0000313" key="1">
    <source>
        <dbReference type="EMBL" id="KKL15542.1"/>
    </source>
</evidence>